<accession>A0A0A6VDM7</accession>
<dbReference type="OrthoDB" id="2052561at2"/>
<organism evidence="2 3">
    <name type="scientific">Heyndrickxia ginsengihumi</name>
    <dbReference type="NCBI Taxonomy" id="363870"/>
    <lineage>
        <taxon>Bacteria</taxon>
        <taxon>Bacillati</taxon>
        <taxon>Bacillota</taxon>
        <taxon>Bacilli</taxon>
        <taxon>Bacillales</taxon>
        <taxon>Bacillaceae</taxon>
        <taxon>Heyndrickxia</taxon>
    </lineage>
</organism>
<dbReference type="PANTHER" id="PTHR30050:SF4">
    <property type="entry name" value="ATP-BINDING PROTEIN RV3427C IN INSERTION SEQUENCE-RELATED"/>
    <property type="match status" value="1"/>
</dbReference>
<proteinExistence type="predicted"/>
<dbReference type="Gene3D" id="3.40.50.300">
    <property type="entry name" value="P-loop containing nucleotide triphosphate hydrolases"/>
    <property type="match status" value="1"/>
</dbReference>
<evidence type="ECO:0000313" key="2">
    <source>
        <dbReference type="EMBL" id="KHD86350.1"/>
    </source>
</evidence>
<dbReference type="CDD" id="cd00009">
    <property type="entry name" value="AAA"/>
    <property type="match status" value="1"/>
</dbReference>
<feature type="domain" description="IstB-like ATP-binding" evidence="1">
    <location>
        <begin position="97"/>
        <end position="263"/>
    </location>
</feature>
<name>A0A0A6VDM7_9BACI</name>
<comment type="caution">
    <text evidence="2">The sequence shown here is derived from an EMBL/GenBank/DDBJ whole genome shotgun (WGS) entry which is preliminary data.</text>
</comment>
<dbReference type="SUPFAM" id="SSF52540">
    <property type="entry name" value="P-loop containing nucleoside triphosphate hydrolases"/>
    <property type="match status" value="1"/>
</dbReference>
<dbReference type="AlphaFoldDB" id="A0A0A6VDM7"/>
<dbReference type="Pfam" id="PF01695">
    <property type="entry name" value="IstB_IS21"/>
    <property type="match status" value="1"/>
</dbReference>
<dbReference type="EMBL" id="JRUN01000006">
    <property type="protein sequence ID" value="KHD86350.1"/>
    <property type="molecule type" value="Genomic_DNA"/>
</dbReference>
<evidence type="ECO:0000313" key="3">
    <source>
        <dbReference type="Proteomes" id="UP000030588"/>
    </source>
</evidence>
<dbReference type="InterPro" id="IPR002611">
    <property type="entry name" value="IstB_ATP-bd"/>
</dbReference>
<evidence type="ECO:0000259" key="1">
    <source>
        <dbReference type="Pfam" id="PF01695"/>
    </source>
</evidence>
<dbReference type="STRING" id="363870.NG54_03255"/>
<reference evidence="2 3" key="1">
    <citation type="submission" date="2014-10" db="EMBL/GenBank/DDBJ databases">
        <title>Draft genome of phytase producing Bacillus ginsengihumi strain M2.11.</title>
        <authorList>
            <person name="Toymentseva A."/>
            <person name="Boulygina E.A."/>
            <person name="Kazakov S.V."/>
            <person name="Kayumov I."/>
            <person name="Suleimanova A.D."/>
            <person name="Mardanova A.M."/>
            <person name="Maria S.N."/>
            <person name="Sergey M.Y."/>
            <person name="Sharipova M.R."/>
        </authorList>
    </citation>
    <scope>NUCLEOTIDE SEQUENCE [LARGE SCALE GENOMIC DNA]</scope>
    <source>
        <strain evidence="2 3">M2.11</strain>
    </source>
</reference>
<sequence length="265" mass="30194">MEALNTMISSNLKIIGNRTCEKCGSSVPIIQTIRDGRTVEVSDCLTCDSNRVQDEAIRFKKDMDQRRGEIIFKKYSLIPDHLKNANFNNYEPVNESTSNAKKQAIWYANHFDELRDENSLLFQGKYGVGKSHLSYAIANYLKSDGKVVLFVSMPDMLNLLRESYSKNDFSETDILEVCKNADLLILDDMGAEYVKLDNGKESWAVDKIFTIVNSRMDKPNIFTTNYTSRELAAKYGNHGGRIVSRMMKGTKPIKIDAPDYRLKGW</sequence>
<protein>
    <recommendedName>
        <fullName evidence="1">IstB-like ATP-binding domain-containing protein</fullName>
    </recommendedName>
</protein>
<dbReference type="GO" id="GO:0006260">
    <property type="term" value="P:DNA replication"/>
    <property type="evidence" value="ECO:0007669"/>
    <property type="project" value="TreeGrafter"/>
</dbReference>
<dbReference type="Proteomes" id="UP000030588">
    <property type="component" value="Unassembled WGS sequence"/>
</dbReference>
<dbReference type="PANTHER" id="PTHR30050">
    <property type="entry name" value="CHROMOSOMAL REPLICATION INITIATOR PROTEIN DNAA"/>
    <property type="match status" value="1"/>
</dbReference>
<dbReference type="RefSeq" id="WP_035353142.1">
    <property type="nucleotide sequence ID" value="NZ_JRUN01000006.1"/>
</dbReference>
<gene>
    <name evidence="2" type="ORF">NG54_03255</name>
</gene>
<dbReference type="GO" id="GO:0005524">
    <property type="term" value="F:ATP binding"/>
    <property type="evidence" value="ECO:0007669"/>
    <property type="project" value="InterPro"/>
</dbReference>
<dbReference type="InterPro" id="IPR027417">
    <property type="entry name" value="P-loop_NTPase"/>
</dbReference>